<reference evidence="2 3" key="2">
    <citation type="journal article" date="2023" name="Mol. Biol. Evol.">
        <title>Genomics of Secondarily Temperate Adaptation in the Only Non-Antarctic Icefish.</title>
        <authorList>
            <person name="Rivera-Colon A.G."/>
            <person name="Rayamajhi N."/>
            <person name="Minhas B.F."/>
            <person name="Madrigal G."/>
            <person name="Bilyk K.T."/>
            <person name="Yoon V."/>
            <person name="Hune M."/>
            <person name="Gregory S."/>
            <person name="Cheng C.H.C."/>
            <person name="Catchen J.M."/>
        </authorList>
    </citation>
    <scope>NUCLEOTIDE SEQUENCE [LARGE SCALE GENOMIC DNA]</scope>
    <source>
        <strain evidence="2">JMC-PN-2008</strain>
    </source>
</reference>
<evidence type="ECO:0000256" key="1">
    <source>
        <dbReference type="SAM" id="MobiDB-lite"/>
    </source>
</evidence>
<reference evidence="2 3" key="1">
    <citation type="journal article" date="2023" name="Genes (Basel)">
        <title>Chromosome-Level Genome Assembly and Circadian Gene Repertoire of the Patagonia Blennie Eleginops maclovinus-The Closest Ancestral Proxy of Antarctic Cryonotothenioids.</title>
        <authorList>
            <person name="Cheng C.C."/>
            <person name="Rivera-Colon A.G."/>
            <person name="Minhas B.F."/>
            <person name="Wilson L."/>
            <person name="Rayamajhi N."/>
            <person name="Vargas-Chacoff L."/>
            <person name="Catchen J.M."/>
        </authorList>
    </citation>
    <scope>NUCLEOTIDE SEQUENCE [LARGE SCALE GENOMIC DNA]</scope>
    <source>
        <strain evidence="2">JMC-PN-2008</strain>
    </source>
</reference>
<comment type="caution">
    <text evidence="2">The sequence shown here is derived from an EMBL/GenBank/DDBJ whole genome shotgun (WGS) entry which is preliminary data.</text>
</comment>
<dbReference type="Proteomes" id="UP001346869">
    <property type="component" value="Unassembled WGS sequence"/>
</dbReference>
<organism evidence="2 3">
    <name type="scientific">Eleginops maclovinus</name>
    <name type="common">Patagonian blennie</name>
    <name type="synonym">Eleginus maclovinus</name>
    <dbReference type="NCBI Taxonomy" id="56733"/>
    <lineage>
        <taxon>Eukaryota</taxon>
        <taxon>Metazoa</taxon>
        <taxon>Chordata</taxon>
        <taxon>Craniata</taxon>
        <taxon>Vertebrata</taxon>
        <taxon>Euteleostomi</taxon>
        <taxon>Actinopterygii</taxon>
        <taxon>Neopterygii</taxon>
        <taxon>Teleostei</taxon>
        <taxon>Neoteleostei</taxon>
        <taxon>Acanthomorphata</taxon>
        <taxon>Eupercaria</taxon>
        <taxon>Perciformes</taxon>
        <taxon>Notothenioidei</taxon>
        <taxon>Eleginopidae</taxon>
        <taxon>Eleginops</taxon>
    </lineage>
</organism>
<gene>
    <name evidence="2" type="ORF">PBY51_009052</name>
</gene>
<proteinExistence type="predicted"/>
<sequence length="136" mass="14251">MGRTSGNRKELKVRRGRGAAAMLTKKPGTSVLPTGKAGEPVYSPGHSGSQTTSPVALPRLRNSNHNALTGGSKAVMSEAVQLSSQVHVTQLYEENSNKRPVLTSQPNGLNPLGSSRPGPPDRSDGPPPLPAGQRRL</sequence>
<dbReference type="AlphaFoldDB" id="A0AAN7WU99"/>
<feature type="region of interest" description="Disordered" evidence="1">
    <location>
        <begin position="93"/>
        <end position="136"/>
    </location>
</feature>
<accession>A0AAN7WU99</accession>
<evidence type="ECO:0000313" key="2">
    <source>
        <dbReference type="EMBL" id="KAK5849407.1"/>
    </source>
</evidence>
<keyword evidence="3" id="KW-1185">Reference proteome</keyword>
<name>A0AAN7WU99_ELEMC</name>
<dbReference type="EMBL" id="JAUZQC010000024">
    <property type="protein sequence ID" value="KAK5849407.1"/>
    <property type="molecule type" value="Genomic_DNA"/>
</dbReference>
<evidence type="ECO:0000313" key="3">
    <source>
        <dbReference type="Proteomes" id="UP001346869"/>
    </source>
</evidence>
<protein>
    <submittedName>
        <fullName evidence="2">Uncharacterized protein</fullName>
    </submittedName>
</protein>
<feature type="region of interest" description="Disordered" evidence="1">
    <location>
        <begin position="1"/>
        <end position="72"/>
    </location>
</feature>